<name>A0A016USX7_9BILA</name>
<proteinExistence type="predicted"/>
<gene>
    <name evidence="1" type="primary">Acey_s0030.g2134</name>
    <name evidence="1" type="ORF">Y032_0030g2134</name>
</gene>
<evidence type="ECO:0000313" key="2">
    <source>
        <dbReference type="Proteomes" id="UP000024635"/>
    </source>
</evidence>
<dbReference type="AlphaFoldDB" id="A0A016USX7"/>
<comment type="caution">
    <text evidence="1">The sequence shown here is derived from an EMBL/GenBank/DDBJ whole genome shotgun (WGS) entry which is preliminary data.</text>
</comment>
<evidence type="ECO:0000313" key="1">
    <source>
        <dbReference type="EMBL" id="EYC17558.1"/>
    </source>
</evidence>
<protein>
    <submittedName>
        <fullName evidence="1">Uncharacterized protein</fullName>
    </submittedName>
</protein>
<keyword evidence="2" id="KW-1185">Reference proteome</keyword>
<sequence>MYEKVANFDSYLDLQVFWYTFHRLEDQQQRERSEQEKKPESPALAGRSGWYIYKGDPVYFPKDPVFFGGFDVFLEFEKHLCAQQPEYVQMWDCDELTHCL</sequence>
<reference evidence="2" key="1">
    <citation type="journal article" date="2015" name="Nat. Genet.">
        <title>The genome and transcriptome of the zoonotic hookworm Ancylostoma ceylanicum identify infection-specific gene families.</title>
        <authorList>
            <person name="Schwarz E.M."/>
            <person name="Hu Y."/>
            <person name="Antoshechkin I."/>
            <person name="Miller M.M."/>
            <person name="Sternberg P.W."/>
            <person name="Aroian R.V."/>
        </authorList>
    </citation>
    <scope>NUCLEOTIDE SEQUENCE</scope>
    <source>
        <strain evidence="2">HY135</strain>
    </source>
</reference>
<dbReference type="Proteomes" id="UP000024635">
    <property type="component" value="Unassembled WGS sequence"/>
</dbReference>
<organism evidence="1 2">
    <name type="scientific">Ancylostoma ceylanicum</name>
    <dbReference type="NCBI Taxonomy" id="53326"/>
    <lineage>
        <taxon>Eukaryota</taxon>
        <taxon>Metazoa</taxon>
        <taxon>Ecdysozoa</taxon>
        <taxon>Nematoda</taxon>
        <taxon>Chromadorea</taxon>
        <taxon>Rhabditida</taxon>
        <taxon>Rhabditina</taxon>
        <taxon>Rhabditomorpha</taxon>
        <taxon>Strongyloidea</taxon>
        <taxon>Ancylostomatidae</taxon>
        <taxon>Ancylostomatinae</taxon>
        <taxon>Ancylostoma</taxon>
    </lineage>
</organism>
<dbReference type="EMBL" id="JARK01001366">
    <property type="protein sequence ID" value="EYC17558.1"/>
    <property type="molecule type" value="Genomic_DNA"/>
</dbReference>
<accession>A0A016USX7</accession>